<dbReference type="InterPro" id="IPR036812">
    <property type="entry name" value="NAD(P)_OxRdtase_dom_sf"/>
</dbReference>
<dbReference type="Gene3D" id="3.20.20.100">
    <property type="entry name" value="NADP-dependent oxidoreductase domain"/>
    <property type="match status" value="1"/>
</dbReference>
<accession>A0A9W7XMG6</accession>
<evidence type="ECO:0000259" key="6">
    <source>
        <dbReference type="Pfam" id="PF00248"/>
    </source>
</evidence>
<proteinExistence type="inferred from homology"/>
<dbReference type="EC" id="1.1.1.307" evidence="7"/>
<evidence type="ECO:0000256" key="4">
    <source>
        <dbReference type="PIRSR" id="PIRSR000097-2"/>
    </source>
</evidence>
<gene>
    <name evidence="7" type="primary">xyl1</name>
    <name evidence="7" type="ORF">LPJ64_002743</name>
</gene>
<feature type="site" description="Lowers pKa of active site Tyr" evidence="5">
    <location>
        <position position="82"/>
    </location>
</feature>
<dbReference type="PROSITE" id="PS00798">
    <property type="entry name" value="ALDOKETO_REDUCTASE_1"/>
    <property type="match status" value="1"/>
</dbReference>
<dbReference type="PIRSF" id="PIRSF000097">
    <property type="entry name" value="AKR"/>
    <property type="match status" value="1"/>
</dbReference>
<dbReference type="InterPro" id="IPR023210">
    <property type="entry name" value="NADP_OxRdtase_dom"/>
</dbReference>
<feature type="active site" description="Proton donor" evidence="3">
    <location>
        <position position="53"/>
    </location>
</feature>
<dbReference type="FunFam" id="3.20.20.100:FF:000007">
    <property type="entry name" value="NAD(P)H-dependent D-xylose reductase xyl1"/>
    <property type="match status" value="1"/>
</dbReference>
<feature type="binding site" evidence="4">
    <location>
        <position position="115"/>
    </location>
    <ligand>
        <name>substrate</name>
    </ligand>
</feature>
<keyword evidence="8" id="KW-1185">Reference proteome</keyword>
<dbReference type="EMBL" id="JANBOH010000093">
    <property type="protein sequence ID" value="KAJ1645689.1"/>
    <property type="molecule type" value="Genomic_DNA"/>
</dbReference>
<dbReference type="PROSITE" id="PS00063">
    <property type="entry name" value="ALDOKETO_REDUCTASE_3"/>
    <property type="match status" value="1"/>
</dbReference>
<comment type="caution">
    <text evidence="7">The sequence shown here is derived from an EMBL/GenBank/DDBJ whole genome shotgun (WGS) entry which is preliminary data.</text>
</comment>
<name>A0A9W7XMG6_9FUNG</name>
<sequence>MSSAASPFITLNTGAKMPTVGMGLWKISNSTVADQVYQAIKLGYRLFDGACDYGNETEAGKGISRAISDGLVTRQDLFITSKLWCTYHKREHVKPALQRTLSDLKLDYVDLYLVHFPIALEYVPFDKKYPPEWSLEKNGPVVQANVPYRETWEAMEELVTEGLAKNIGISNMSGAMIYDLLTYARVRPAVLQIEMHPYLVRKELVDLAHSEGIAVTAFSSFGDASYLEIDMVPKDQQIVPLLKHDVVGRISKRVGKTPAQVLLRWAVQRGCAVIPKSSNPERLLENKDLFGFELSSEDMEDISGLDRKLIFNNPAIYAKRAIWAS</sequence>
<keyword evidence="2 7" id="KW-0560">Oxidoreductase</keyword>
<comment type="similarity">
    <text evidence="1">Belongs to the aldo/keto reductase family.</text>
</comment>
<evidence type="ECO:0000313" key="8">
    <source>
        <dbReference type="Proteomes" id="UP001145021"/>
    </source>
</evidence>
<dbReference type="InterPro" id="IPR020471">
    <property type="entry name" value="AKR"/>
</dbReference>
<dbReference type="PRINTS" id="PR00069">
    <property type="entry name" value="ALDKETRDTASE"/>
</dbReference>
<reference evidence="7" key="1">
    <citation type="submission" date="2022-07" db="EMBL/GenBank/DDBJ databases">
        <title>Phylogenomic reconstructions and comparative analyses of Kickxellomycotina fungi.</title>
        <authorList>
            <person name="Reynolds N.K."/>
            <person name="Stajich J.E."/>
            <person name="Barry K."/>
            <person name="Grigoriev I.V."/>
            <person name="Crous P."/>
            <person name="Smith M.E."/>
        </authorList>
    </citation>
    <scope>NUCLEOTIDE SEQUENCE</scope>
    <source>
        <strain evidence="7">NBRC 105413</strain>
    </source>
</reference>
<dbReference type="AlphaFoldDB" id="A0A9W7XMG6"/>
<evidence type="ECO:0000256" key="3">
    <source>
        <dbReference type="PIRSR" id="PIRSR000097-1"/>
    </source>
</evidence>
<organism evidence="7 8">
    <name type="scientific">Coemansia asiatica</name>
    <dbReference type="NCBI Taxonomy" id="1052880"/>
    <lineage>
        <taxon>Eukaryota</taxon>
        <taxon>Fungi</taxon>
        <taxon>Fungi incertae sedis</taxon>
        <taxon>Zoopagomycota</taxon>
        <taxon>Kickxellomycotina</taxon>
        <taxon>Kickxellomycetes</taxon>
        <taxon>Kickxellales</taxon>
        <taxon>Kickxellaceae</taxon>
        <taxon>Coemansia</taxon>
    </lineage>
</organism>
<feature type="domain" description="NADP-dependent oxidoreductase" evidence="6">
    <location>
        <begin position="21"/>
        <end position="305"/>
    </location>
</feature>
<evidence type="ECO:0000256" key="2">
    <source>
        <dbReference type="ARBA" id="ARBA00023002"/>
    </source>
</evidence>
<evidence type="ECO:0000313" key="7">
    <source>
        <dbReference type="EMBL" id="KAJ1645689.1"/>
    </source>
</evidence>
<protein>
    <submittedName>
        <fullName evidence="7">D-xylose reductase</fullName>
        <ecNumber evidence="7">1.1.1.307</ecNumber>
    </submittedName>
</protein>
<dbReference type="Pfam" id="PF00248">
    <property type="entry name" value="Aldo_ket_red"/>
    <property type="match status" value="1"/>
</dbReference>
<dbReference type="InterPro" id="IPR018170">
    <property type="entry name" value="Aldo/ket_reductase_CS"/>
</dbReference>
<dbReference type="Proteomes" id="UP001145021">
    <property type="component" value="Unassembled WGS sequence"/>
</dbReference>
<evidence type="ECO:0000256" key="5">
    <source>
        <dbReference type="PIRSR" id="PIRSR000097-3"/>
    </source>
</evidence>
<evidence type="ECO:0000256" key="1">
    <source>
        <dbReference type="ARBA" id="ARBA00007905"/>
    </source>
</evidence>
<dbReference type="PANTHER" id="PTHR11732">
    <property type="entry name" value="ALDO/KETO REDUCTASE"/>
    <property type="match status" value="1"/>
</dbReference>
<dbReference type="GO" id="GO:0016491">
    <property type="term" value="F:oxidoreductase activity"/>
    <property type="evidence" value="ECO:0007669"/>
    <property type="project" value="UniProtKB-KW"/>
</dbReference>
<dbReference type="SUPFAM" id="SSF51430">
    <property type="entry name" value="NAD(P)-linked oxidoreductase"/>
    <property type="match status" value="1"/>
</dbReference>